<dbReference type="PANTHER" id="PTHR48029:SF1">
    <property type="entry name" value="NUCLEOLAR PROTEIN 8"/>
    <property type="match status" value="1"/>
</dbReference>
<dbReference type="Gene3D" id="3.30.70.330">
    <property type="match status" value="1"/>
</dbReference>
<dbReference type="InterPro" id="IPR035979">
    <property type="entry name" value="RBD_domain_sf"/>
</dbReference>
<protein>
    <recommendedName>
        <fullName evidence="3">RRM domain-containing protein</fullName>
    </recommendedName>
</protein>
<proteinExistence type="predicted"/>
<feature type="compositionally biased region" description="Basic and acidic residues" evidence="2">
    <location>
        <begin position="172"/>
        <end position="202"/>
    </location>
</feature>
<feature type="compositionally biased region" description="Acidic residues" evidence="2">
    <location>
        <begin position="395"/>
        <end position="406"/>
    </location>
</feature>
<feature type="region of interest" description="Disordered" evidence="2">
    <location>
        <begin position="243"/>
        <end position="265"/>
    </location>
</feature>
<reference evidence="4" key="1">
    <citation type="journal article" date="2016" name="Mol. Biol. Evol.">
        <title>Comparative Genomics of Early-Diverging Mushroom-Forming Fungi Provides Insights into the Origins of Lignocellulose Decay Capabilities.</title>
        <authorList>
            <person name="Nagy L.G."/>
            <person name="Riley R."/>
            <person name="Tritt A."/>
            <person name="Adam C."/>
            <person name="Daum C."/>
            <person name="Floudas D."/>
            <person name="Sun H."/>
            <person name="Yadav J.S."/>
            <person name="Pangilinan J."/>
            <person name="Larsson K.H."/>
            <person name="Matsuura K."/>
            <person name="Barry K."/>
            <person name="Labutti K."/>
            <person name="Kuo R."/>
            <person name="Ohm R.A."/>
            <person name="Bhattacharya S.S."/>
            <person name="Shirouzu T."/>
            <person name="Yoshinaga Y."/>
            <person name="Martin F.M."/>
            <person name="Grigoriev I.V."/>
            <person name="Hibbett D.S."/>
        </authorList>
    </citation>
    <scope>NUCLEOTIDE SEQUENCE [LARGE SCALE GENOMIC DNA]</scope>
    <source>
        <strain evidence="4">CBS 109695</strain>
    </source>
</reference>
<feature type="compositionally biased region" description="Acidic residues" evidence="2">
    <location>
        <begin position="373"/>
        <end position="384"/>
    </location>
</feature>
<evidence type="ECO:0000256" key="2">
    <source>
        <dbReference type="SAM" id="MobiDB-lite"/>
    </source>
</evidence>
<dbReference type="AlphaFoldDB" id="A0A167VEM8"/>
<feature type="region of interest" description="Disordered" evidence="2">
    <location>
        <begin position="97"/>
        <end position="116"/>
    </location>
</feature>
<dbReference type="STRING" id="436010.A0A167VEM8"/>
<evidence type="ECO:0000256" key="1">
    <source>
        <dbReference type="ARBA" id="ARBA00022884"/>
    </source>
</evidence>
<name>A0A167VEM8_9AGAM</name>
<evidence type="ECO:0000259" key="3">
    <source>
        <dbReference type="SMART" id="SM00360"/>
    </source>
</evidence>
<dbReference type="SMART" id="SM00360">
    <property type="entry name" value="RRM"/>
    <property type="match status" value="1"/>
</dbReference>
<feature type="domain" description="RRM" evidence="3">
    <location>
        <begin position="10"/>
        <end position="85"/>
    </location>
</feature>
<accession>A0A167VEM8</accession>
<evidence type="ECO:0000313" key="4">
    <source>
        <dbReference type="EMBL" id="KZP04931.1"/>
    </source>
</evidence>
<keyword evidence="1" id="KW-0694">RNA-binding</keyword>
<dbReference type="InterPro" id="IPR012677">
    <property type="entry name" value="Nucleotide-bd_a/b_plait_sf"/>
</dbReference>
<organism evidence="4">
    <name type="scientific">Athelia psychrophila</name>
    <dbReference type="NCBI Taxonomy" id="1759441"/>
    <lineage>
        <taxon>Eukaryota</taxon>
        <taxon>Fungi</taxon>
        <taxon>Dikarya</taxon>
        <taxon>Basidiomycota</taxon>
        <taxon>Agaricomycotina</taxon>
        <taxon>Agaricomycetes</taxon>
        <taxon>Agaricomycetidae</taxon>
        <taxon>Atheliales</taxon>
        <taxon>Atheliaceae</taxon>
        <taxon>Athelia</taxon>
    </lineage>
</organism>
<sequence length="585" mass="64252">MDPDAIITKRLHISGLLPAITHADLTRRLSTFGTVRNLDGMGKLDALGQPKKFGYATMEGTSAQLARCVNLLSGSIWKGAKLRIGDAKPDYQERISKELAADPEPPRKKKRLGGVEAPDMSLITSANVAEHPGWKVTTMGRMVRPVRMRPAHPLPPVAESALRRNVKKGKKEKTWDNVGKEKEVEGEDKQKKKRRKDPDVRARRRTIDPLRWDSVQLKGMFLDVITAPREGVEEVKDVVQDLVEDSDSSASESEDSEAEDDAQEVVVSPVPAAAPIAPKPKASIPSPSPAVLETAAPVPEITFKKPTAPATSIDTPAPTDLIAEKQSSLSLLNSLFSGADDWGGRESVGSDIDEEEVERLKREGLAIGAGDGYEVEEVPMEEDSLLAREKGTSGSDDEMEVEEMVEPEVVKPVVQEKKLNPQATKLKDLFAPREEEAGFSLLGHLDLDLELDDDFEIPSFTQALPETTYEAPPAAFATHAAPSTSLARGSQFTYDPTLPMFFPLASTFSNPLSLAQPQNQPSYNVRVKDSFVWALPEAAAFHRTETEEQIRAQWEGSKGELTREWKRRCREAGKSRKRRGGTDGD</sequence>
<dbReference type="EMBL" id="KV417877">
    <property type="protein sequence ID" value="KZP04931.1"/>
    <property type="molecule type" value="Genomic_DNA"/>
</dbReference>
<dbReference type="SUPFAM" id="SSF54928">
    <property type="entry name" value="RNA-binding domain, RBD"/>
    <property type="match status" value="1"/>
</dbReference>
<feature type="compositionally biased region" description="Basic and acidic residues" evidence="2">
    <location>
        <begin position="97"/>
        <end position="106"/>
    </location>
</feature>
<dbReference type="GO" id="GO:0003723">
    <property type="term" value="F:RNA binding"/>
    <property type="evidence" value="ECO:0007669"/>
    <property type="project" value="UniProtKB-KW"/>
</dbReference>
<feature type="region of interest" description="Disordered" evidence="2">
    <location>
        <begin position="149"/>
        <end position="202"/>
    </location>
</feature>
<feature type="compositionally biased region" description="Acidic residues" evidence="2">
    <location>
        <begin position="243"/>
        <end position="263"/>
    </location>
</feature>
<dbReference type="OrthoDB" id="21643at2759"/>
<gene>
    <name evidence="4" type="ORF">FIBSPDRAFT_806226</name>
</gene>
<dbReference type="InterPro" id="IPR000504">
    <property type="entry name" value="RRM_dom"/>
</dbReference>
<feature type="region of interest" description="Disordered" evidence="2">
    <location>
        <begin position="371"/>
        <end position="409"/>
    </location>
</feature>
<dbReference type="PANTHER" id="PTHR48029">
    <property type="entry name" value="NUCLEOLAR PROTEIN 8"/>
    <property type="match status" value="1"/>
</dbReference>